<dbReference type="AlphaFoldDB" id="B3S8T4"/>
<evidence type="ECO:0000256" key="2">
    <source>
        <dbReference type="ARBA" id="ARBA00022490"/>
    </source>
</evidence>
<feature type="region of interest" description="Disordered" evidence="4">
    <location>
        <begin position="438"/>
        <end position="464"/>
    </location>
</feature>
<evidence type="ECO:0000259" key="5">
    <source>
        <dbReference type="Pfam" id="PF15309"/>
    </source>
</evidence>
<feature type="region of interest" description="Disordered" evidence="4">
    <location>
        <begin position="1"/>
        <end position="235"/>
    </location>
</feature>
<dbReference type="GO" id="GO:0005814">
    <property type="term" value="C:centriole"/>
    <property type="evidence" value="ECO:0000318"/>
    <property type="project" value="GO_Central"/>
</dbReference>
<dbReference type="OrthoDB" id="10072597at2759"/>
<feature type="compositionally biased region" description="Basic and acidic residues" evidence="4">
    <location>
        <begin position="351"/>
        <end position="361"/>
    </location>
</feature>
<dbReference type="Pfam" id="PF15309">
    <property type="entry name" value="ALMS_motif"/>
    <property type="match status" value="1"/>
</dbReference>
<feature type="region of interest" description="Disordered" evidence="4">
    <location>
        <begin position="825"/>
        <end position="861"/>
    </location>
</feature>
<evidence type="ECO:0000256" key="4">
    <source>
        <dbReference type="SAM" id="MobiDB-lite"/>
    </source>
</evidence>
<feature type="compositionally biased region" description="Basic and acidic residues" evidence="4">
    <location>
        <begin position="444"/>
        <end position="464"/>
    </location>
</feature>
<protein>
    <recommendedName>
        <fullName evidence="5">ALMS motif domain-containing protein</fullName>
    </recommendedName>
</protein>
<dbReference type="Proteomes" id="UP000009022">
    <property type="component" value="Unassembled WGS sequence"/>
</dbReference>
<feature type="compositionally biased region" description="Polar residues" evidence="4">
    <location>
        <begin position="220"/>
        <end position="229"/>
    </location>
</feature>
<evidence type="ECO:0000313" key="7">
    <source>
        <dbReference type="Proteomes" id="UP000009022"/>
    </source>
</evidence>
<feature type="compositionally biased region" description="Polar residues" evidence="4">
    <location>
        <begin position="10"/>
        <end position="31"/>
    </location>
</feature>
<dbReference type="GO" id="GO:0005829">
    <property type="term" value="C:cytosol"/>
    <property type="evidence" value="ECO:0000318"/>
    <property type="project" value="GO_Central"/>
</dbReference>
<reference evidence="6 7" key="1">
    <citation type="journal article" date="2008" name="Nature">
        <title>The Trichoplax genome and the nature of placozoans.</title>
        <authorList>
            <person name="Srivastava M."/>
            <person name="Begovic E."/>
            <person name="Chapman J."/>
            <person name="Putnam N.H."/>
            <person name="Hellsten U."/>
            <person name="Kawashima T."/>
            <person name="Kuo A."/>
            <person name="Mitros T."/>
            <person name="Salamov A."/>
            <person name="Carpenter M.L."/>
            <person name="Signorovitch A.Y."/>
            <person name="Moreno M.A."/>
            <person name="Kamm K."/>
            <person name="Grimwood J."/>
            <person name="Schmutz J."/>
            <person name="Shapiro H."/>
            <person name="Grigoriev I.V."/>
            <person name="Buss L.W."/>
            <person name="Schierwater B."/>
            <person name="Dellaporta S.L."/>
            <person name="Rokhsar D.S."/>
        </authorList>
    </citation>
    <scope>NUCLEOTIDE SEQUENCE [LARGE SCALE GENOMIC DNA]</scope>
    <source>
        <strain evidence="6 7">Grell-BS-1999</strain>
    </source>
</reference>
<keyword evidence="2" id="KW-0963">Cytoplasm</keyword>
<feature type="region of interest" description="Disordered" evidence="4">
    <location>
        <begin position="351"/>
        <end position="388"/>
    </location>
</feature>
<dbReference type="KEGG" id="tad:TRIADDRAFT_60736"/>
<comment type="subcellular location">
    <subcellularLocation>
        <location evidence="1">Cytoplasm</location>
        <location evidence="1">Cytoskeleton</location>
        <location evidence="1">Microtubule organizing center</location>
        <location evidence="1">Centrosome</location>
    </subcellularLocation>
</comment>
<feature type="domain" description="ALMS motif" evidence="5">
    <location>
        <begin position="1000"/>
        <end position="1119"/>
    </location>
</feature>
<organism evidence="6 7">
    <name type="scientific">Trichoplax adhaerens</name>
    <name type="common">Trichoplax reptans</name>
    <dbReference type="NCBI Taxonomy" id="10228"/>
    <lineage>
        <taxon>Eukaryota</taxon>
        <taxon>Metazoa</taxon>
        <taxon>Placozoa</taxon>
        <taxon>Uniplacotomia</taxon>
        <taxon>Trichoplacea</taxon>
        <taxon>Trichoplacidae</taxon>
        <taxon>Trichoplax</taxon>
    </lineage>
</organism>
<dbReference type="GO" id="GO:0046599">
    <property type="term" value="P:regulation of centriole replication"/>
    <property type="evidence" value="ECO:0000318"/>
    <property type="project" value="GO_Central"/>
</dbReference>
<evidence type="ECO:0000256" key="3">
    <source>
        <dbReference type="ARBA" id="ARBA00023212"/>
    </source>
</evidence>
<feature type="compositionally biased region" description="Basic and acidic residues" evidence="4">
    <location>
        <begin position="175"/>
        <end position="196"/>
    </location>
</feature>
<evidence type="ECO:0000313" key="6">
    <source>
        <dbReference type="EMBL" id="EDV20760.1"/>
    </source>
</evidence>
<keyword evidence="7" id="KW-1185">Reference proteome</keyword>
<dbReference type="InterPro" id="IPR029299">
    <property type="entry name" value="ALMS_motif"/>
</dbReference>
<sequence length="1136" mass="130392">MDIVKETENQHTIQKDTQFTPPVQSATQESPPHQEKVESLDDVKTDEIQAKLFNANDVEEDDHDRNSQSTKMDTNQITEQQSKEKQSGEYVQDGRSLTDQIVMEHDRKQDTNDDNDLIQFDDDHEKDPAMVDESNINLKHQELVHPISHHSNPMANATLEDEQGATSPTSAYLQDETKPKHETDRHDEELPMKIDTTDDQEDNNINPLNSNSRDDPLSDSAVTNPPSTTEDAKYESSDALKVDDLVSKYLGRNFELIKLESNQSSLNNELNHPDNNLHPSNFKELSPGTYKLISQINQLLDQNNKIQLNIGDESLQFSTAEAIRPDGQRTSRPMQGEYADLLYQLESDRKRLDTSKDKNSLSKESNVDFMSSRVAQDDQGDKESSDKAIEVDAQSKLSSSFNKTVESSILFKPNSPLDILSSLHSHDLSSKVTAANSRSFGRNDFNHTDDNSTENKSRKRDWTNLEKNVFNENLTVENSSADVQNANKKESKSSYLHSSLIPQERNRLSDEEDTDLIKPLRNNWINSKHQNPMHRPSGESSTKYTGSPLKTWRNEFEDLSSSDDDDYKISNLPNSDSLPLSNVADIIAKYIRPLNPIYNVSISTESSRSSQVRSPLLDKSNKLHNRYMLNSESDSETSDGIATYRQAYAENLSRYWSEYKDSRLHTEEISEPAQTLKNSQRYLTDFDEIISNPTKHILSSLIDNNTQSNGMPKDSRKYKRNVTGKHHRRHDQQSGTDANIIKGRRFVNIKINANESNKIDYPQILEISDSTTNNETLDENNETRSSSDLDIVSDIEKIVQKYSSGNYPIVNNRIRSEYFSNSNDKSVQYHQNSKMSKNQSSRNKIMKDPTNQLRSDVGNDTRTTHGWLANYYNTQNEEDKLSHKHSIQKKQLNNSAKAVDTKVNKSIQTTLIDAMGSKLDHQSNARPSDQDKKQMQKSNESWFISLDDNKPGKNWKHLPNEKTPDYVSTSHEEPLVANVSANNLKPSYAKSRLLPPKSLARLTLQEAFQFCKADFIVRSKVRLKNAEVAAKQRREKEELLLRKQRTHMQEKAKPTAKENLDDFLPRKRYFTKKEMYEQTRRLYKELPEVKLKEKQKKIDEKKKENRIRLALYKKLVKQRRQDHKELVNTKTAAVYV</sequence>
<evidence type="ECO:0000256" key="1">
    <source>
        <dbReference type="ARBA" id="ARBA00004300"/>
    </source>
</evidence>
<feature type="compositionally biased region" description="Basic and acidic residues" evidence="4">
    <location>
        <begin position="32"/>
        <end position="49"/>
    </location>
</feature>
<dbReference type="PANTHER" id="PTHR21553:SF36">
    <property type="entry name" value="ALMS1 CENTROSOME AND BASAL BODY-ASSOCIATED PROTEIN-RELATED"/>
    <property type="match status" value="1"/>
</dbReference>
<gene>
    <name evidence="6" type="ORF">TRIADDRAFT_60736</name>
</gene>
<feature type="compositionally biased region" description="Polar residues" evidence="4">
    <location>
        <begin position="67"/>
        <end position="80"/>
    </location>
</feature>
<feature type="compositionally biased region" description="Polar residues" evidence="4">
    <location>
        <begin position="476"/>
        <end position="486"/>
    </location>
</feature>
<accession>B3S8T4</accession>
<dbReference type="OMA" id="DIHICSI"/>
<dbReference type="EMBL" id="DS985257">
    <property type="protein sequence ID" value="EDV20760.1"/>
    <property type="molecule type" value="Genomic_DNA"/>
</dbReference>
<feature type="compositionally biased region" description="Basic and acidic residues" evidence="4">
    <location>
        <begin position="102"/>
        <end position="111"/>
    </location>
</feature>
<dbReference type="InParanoid" id="B3S8T4"/>
<feature type="compositionally biased region" description="Polar residues" evidence="4">
    <location>
        <begin position="825"/>
        <end position="856"/>
    </location>
</feature>
<dbReference type="HOGENOM" id="CLU_278421_0_0_1"/>
<proteinExistence type="predicted"/>
<feature type="region of interest" description="Disordered" evidence="4">
    <location>
        <begin position="918"/>
        <end position="938"/>
    </location>
</feature>
<feature type="compositionally biased region" description="Basic and acidic residues" evidence="4">
    <location>
        <begin position="918"/>
        <end position="934"/>
    </location>
</feature>
<dbReference type="RefSeq" id="XP_002116701.1">
    <property type="nucleotide sequence ID" value="XM_002116665.1"/>
</dbReference>
<dbReference type="PANTHER" id="PTHR21553">
    <property type="entry name" value="ALMS1-RELATED"/>
    <property type="match status" value="1"/>
</dbReference>
<dbReference type="CTD" id="6757978"/>
<dbReference type="GO" id="GO:0005813">
    <property type="term" value="C:centrosome"/>
    <property type="evidence" value="ECO:0000318"/>
    <property type="project" value="GO_Central"/>
</dbReference>
<dbReference type="GeneID" id="6757978"/>
<name>B3S8T4_TRIAD</name>
<keyword evidence="3" id="KW-0206">Cytoskeleton</keyword>
<feature type="region of interest" description="Disordered" evidence="4">
    <location>
        <begin position="476"/>
        <end position="548"/>
    </location>
</feature>
<feature type="compositionally biased region" description="Basic and acidic residues" evidence="4">
    <location>
        <begin position="375"/>
        <end position="388"/>
    </location>
</feature>